<feature type="transmembrane region" description="Helical" evidence="1">
    <location>
        <begin position="91"/>
        <end position="111"/>
    </location>
</feature>
<dbReference type="Proteomes" id="UP000183208">
    <property type="component" value="Unassembled WGS sequence"/>
</dbReference>
<dbReference type="EMBL" id="FNTI01000001">
    <property type="protein sequence ID" value="SED49380.1"/>
    <property type="molecule type" value="Genomic_DNA"/>
</dbReference>
<organism evidence="2 3">
    <name type="scientific">Bradyrhizobium lablabi</name>
    <dbReference type="NCBI Taxonomy" id="722472"/>
    <lineage>
        <taxon>Bacteria</taxon>
        <taxon>Pseudomonadati</taxon>
        <taxon>Pseudomonadota</taxon>
        <taxon>Alphaproteobacteria</taxon>
        <taxon>Hyphomicrobiales</taxon>
        <taxon>Nitrobacteraceae</taxon>
        <taxon>Bradyrhizobium</taxon>
    </lineage>
</organism>
<keyword evidence="1" id="KW-0472">Membrane</keyword>
<keyword evidence="1" id="KW-0812">Transmembrane</keyword>
<protein>
    <submittedName>
        <fullName evidence="2">Uncharacterized protein</fullName>
    </submittedName>
</protein>
<sequence>MSALSEQEHLNPRDPRYYAPRWLREKAGSTPMKEAAPGTPFAPASFDAQLEGAVSNALRHPHPLDPEVMQEPGYPNELDSRRALRSITVRFAAAVGVSALVALFFVVAVPASRQADGEASGPSGIVQSIKTALFQPGEANIAPPPAAAPAAVPTTAATAAPSEFNSLLASAQANTPAPKGQSGQLLKQFMQWGQKPAPTTP</sequence>
<dbReference type="RefSeq" id="WP_079586345.1">
    <property type="nucleotide sequence ID" value="NZ_FNTI01000001.1"/>
</dbReference>
<gene>
    <name evidence="2" type="ORF">SAMN05444171_4260</name>
</gene>
<proteinExistence type="predicted"/>
<evidence type="ECO:0000313" key="2">
    <source>
        <dbReference type="EMBL" id="SED49380.1"/>
    </source>
</evidence>
<reference evidence="2 3" key="1">
    <citation type="submission" date="2016-10" db="EMBL/GenBank/DDBJ databases">
        <authorList>
            <person name="de Groot N.N."/>
        </authorList>
    </citation>
    <scope>NUCLEOTIDE SEQUENCE [LARGE SCALE GENOMIC DNA]</scope>
    <source>
        <strain evidence="2 3">GAS522</strain>
    </source>
</reference>
<keyword evidence="1" id="KW-1133">Transmembrane helix</keyword>
<dbReference type="OrthoDB" id="8229040at2"/>
<dbReference type="AlphaFoldDB" id="A0A1M7B205"/>
<accession>A0A1M7B205</accession>
<name>A0A1M7B205_9BRAD</name>
<evidence type="ECO:0000256" key="1">
    <source>
        <dbReference type="SAM" id="Phobius"/>
    </source>
</evidence>
<evidence type="ECO:0000313" key="3">
    <source>
        <dbReference type="Proteomes" id="UP000183208"/>
    </source>
</evidence>